<evidence type="ECO:0000256" key="2">
    <source>
        <dbReference type="ARBA" id="ARBA00014223"/>
    </source>
</evidence>
<evidence type="ECO:0000256" key="3">
    <source>
        <dbReference type="ARBA" id="ARBA00022490"/>
    </source>
</evidence>
<dbReference type="PANTHER" id="PTHR46545:SF1">
    <property type="entry name" value="LEUCINE-RICH REPEAT-CONTAINING PROTEIN 51"/>
    <property type="match status" value="1"/>
</dbReference>
<dbReference type="Proteomes" id="UP000193642">
    <property type="component" value="Unassembled WGS sequence"/>
</dbReference>
<keyword evidence="5" id="KW-0677">Repeat</keyword>
<evidence type="ECO:0000256" key="4">
    <source>
        <dbReference type="ARBA" id="ARBA00022614"/>
    </source>
</evidence>
<dbReference type="PANTHER" id="PTHR46545">
    <property type="entry name" value="LEUCINE-RICH REPEAT-CONTAINING PROTEIN 51"/>
    <property type="match status" value="1"/>
</dbReference>
<dbReference type="InterPro" id="IPR032675">
    <property type="entry name" value="LRR_dom_sf"/>
</dbReference>
<dbReference type="EMBL" id="MCGO01000088">
    <property type="protein sequence ID" value="ORY29413.1"/>
    <property type="molecule type" value="Genomic_DNA"/>
</dbReference>
<dbReference type="InterPro" id="IPR001611">
    <property type="entry name" value="Leu-rich_rpt"/>
</dbReference>
<evidence type="ECO:0000313" key="7">
    <source>
        <dbReference type="Proteomes" id="UP000193642"/>
    </source>
</evidence>
<dbReference type="GO" id="GO:0005737">
    <property type="term" value="C:cytoplasm"/>
    <property type="evidence" value="ECO:0007669"/>
    <property type="project" value="UniProtKB-SubCell"/>
</dbReference>
<gene>
    <name evidence="6" type="ORF">BCR33DRAFT_772487</name>
</gene>
<evidence type="ECO:0000313" key="6">
    <source>
        <dbReference type="EMBL" id="ORY29413.1"/>
    </source>
</evidence>
<dbReference type="PROSITE" id="PS51450">
    <property type="entry name" value="LRR"/>
    <property type="match status" value="1"/>
</dbReference>
<reference evidence="6 7" key="1">
    <citation type="submission" date="2016-07" db="EMBL/GenBank/DDBJ databases">
        <title>Pervasive Adenine N6-methylation of Active Genes in Fungi.</title>
        <authorList>
            <consortium name="DOE Joint Genome Institute"/>
            <person name="Mondo S.J."/>
            <person name="Dannebaum R.O."/>
            <person name="Kuo R.C."/>
            <person name="Labutti K."/>
            <person name="Haridas S."/>
            <person name="Kuo A."/>
            <person name="Salamov A."/>
            <person name="Ahrendt S.R."/>
            <person name="Lipzen A."/>
            <person name="Sullivan W."/>
            <person name="Andreopoulos W.B."/>
            <person name="Clum A."/>
            <person name="Lindquist E."/>
            <person name="Daum C."/>
            <person name="Ramamoorthy G.K."/>
            <person name="Gryganskyi A."/>
            <person name="Culley D."/>
            <person name="Magnuson J.K."/>
            <person name="James T.Y."/>
            <person name="O'Malley M.A."/>
            <person name="Stajich J.E."/>
            <person name="Spatafora J.W."/>
            <person name="Visel A."/>
            <person name="Grigoriev I.V."/>
        </authorList>
    </citation>
    <scope>NUCLEOTIDE SEQUENCE [LARGE SCALE GENOMIC DNA]</scope>
    <source>
        <strain evidence="6 7">JEL800</strain>
    </source>
</reference>
<evidence type="ECO:0000256" key="1">
    <source>
        <dbReference type="ARBA" id="ARBA00004496"/>
    </source>
</evidence>
<dbReference type="Gene3D" id="3.80.10.10">
    <property type="entry name" value="Ribonuclease Inhibitor"/>
    <property type="match status" value="1"/>
</dbReference>
<dbReference type="SUPFAM" id="SSF52058">
    <property type="entry name" value="L domain-like"/>
    <property type="match status" value="1"/>
</dbReference>
<dbReference type="OrthoDB" id="433501at2759"/>
<keyword evidence="7" id="KW-1185">Reference proteome</keyword>
<organism evidence="6 7">
    <name type="scientific">Rhizoclosmatium globosum</name>
    <dbReference type="NCBI Taxonomy" id="329046"/>
    <lineage>
        <taxon>Eukaryota</taxon>
        <taxon>Fungi</taxon>
        <taxon>Fungi incertae sedis</taxon>
        <taxon>Chytridiomycota</taxon>
        <taxon>Chytridiomycota incertae sedis</taxon>
        <taxon>Chytridiomycetes</taxon>
        <taxon>Chytridiales</taxon>
        <taxon>Chytriomycetaceae</taxon>
        <taxon>Rhizoclosmatium</taxon>
    </lineage>
</organism>
<keyword evidence="4" id="KW-0433">Leucine-rich repeat</keyword>
<sequence>MRELKTSEITAQLKKNAVSTIAAQWQVVPKTPLDYSFKEISNVTEITTEESHRRHELPYGAGIKSITTAIRLPNNHLETLDNLFTLSAKIVESPLHIAWIDLSFNNLKVIDKELLQFPTLSTLYLHANEISDLSEIDKLVALDRLRTLTLHGNPVENSKGYRQYTISRLITLKHLDFCAITKQDKKIAKAYLDYCERKKVGGGDE</sequence>
<dbReference type="AlphaFoldDB" id="A0A1Y2B3L6"/>
<keyword evidence="3" id="KW-0963">Cytoplasm</keyword>
<comment type="subcellular location">
    <subcellularLocation>
        <location evidence="1">Cytoplasm</location>
    </subcellularLocation>
</comment>
<accession>A0A1Y2B3L6</accession>
<dbReference type="Pfam" id="PF14580">
    <property type="entry name" value="LRR_9"/>
    <property type="match status" value="1"/>
</dbReference>
<evidence type="ECO:0000256" key="5">
    <source>
        <dbReference type="ARBA" id="ARBA00022737"/>
    </source>
</evidence>
<comment type="caution">
    <text evidence="6">The sequence shown here is derived from an EMBL/GenBank/DDBJ whole genome shotgun (WGS) entry which is preliminary data.</text>
</comment>
<protein>
    <recommendedName>
        <fullName evidence="2">Leucine-rich repeat-containing protein 51</fullName>
    </recommendedName>
</protein>
<proteinExistence type="predicted"/>
<name>A0A1Y2B3L6_9FUNG</name>
<dbReference type="STRING" id="329046.A0A1Y2B3L6"/>